<gene>
    <name evidence="7" type="ORF">TRICI_001946</name>
</gene>
<accession>A0A642V775</accession>
<dbReference type="InterPro" id="IPR004840">
    <property type="entry name" value="Amino_acid_permease_CS"/>
</dbReference>
<keyword evidence="4 6" id="KW-1133">Transmembrane helix</keyword>
<dbReference type="GO" id="GO:0016020">
    <property type="term" value="C:membrane"/>
    <property type="evidence" value="ECO:0007669"/>
    <property type="project" value="UniProtKB-SubCell"/>
</dbReference>
<protein>
    <recommendedName>
        <fullName evidence="9">Amino acid permease/ SLC12A domain-containing protein</fullName>
    </recommendedName>
</protein>
<evidence type="ECO:0000256" key="5">
    <source>
        <dbReference type="ARBA" id="ARBA00023136"/>
    </source>
</evidence>
<keyword evidence="8" id="KW-1185">Reference proteome</keyword>
<evidence type="ECO:0008006" key="9">
    <source>
        <dbReference type="Google" id="ProtNLM"/>
    </source>
</evidence>
<dbReference type="AlphaFoldDB" id="A0A642V775"/>
<evidence type="ECO:0000313" key="7">
    <source>
        <dbReference type="EMBL" id="KAA8915932.1"/>
    </source>
</evidence>
<feature type="transmembrane region" description="Helical" evidence="6">
    <location>
        <begin position="430"/>
        <end position="451"/>
    </location>
</feature>
<evidence type="ECO:0000313" key="8">
    <source>
        <dbReference type="Proteomes" id="UP000761534"/>
    </source>
</evidence>
<organism evidence="7 8">
    <name type="scientific">Trichomonascus ciferrii</name>
    <dbReference type="NCBI Taxonomy" id="44093"/>
    <lineage>
        <taxon>Eukaryota</taxon>
        <taxon>Fungi</taxon>
        <taxon>Dikarya</taxon>
        <taxon>Ascomycota</taxon>
        <taxon>Saccharomycotina</taxon>
        <taxon>Dipodascomycetes</taxon>
        <taxon>Dipodascales</taxon>
        <taxon>Trichomonascaceae</taxon>
        <taxon>Trichomonascus</taxon>
        <taxon>Trichomonascus ciferrii complex</taxon>
    </lineage>
</organism>
<dbReference type="GO" id="GO:0022857">
    <property type="term" value="F:transmembrane transporter activity"/>
    <property type="evidence" value="ECO:0007669"/>
    <property type="project" value="InterPro"/>
</dbReference>
<reference evidence="7" key="1">
    <citation type="journal article" date="2019" name="G3 (Bethesda)">
        <title>Genome Assemblies of Two Rare Opportunistic Yeast Pathogens: Diutina rugosa (syn. Candida rugosa) and Trichomonascus ciferrii (syn. Candida ciferrii).</title>
        <authorList>
            <person name="Mixao V."/>
            <person name="Saus E."/>
            <person name="Hansen A.P."/>
            <person name="Lass-Florl C."/>
            <person name="Gabaldon T."/>
        </authorList>
    </citation>
    <scope>NUCLEOTIDE SEQUENCE</scope>
    <source>
        <strain evidence="7">CBS 4856</strain>
    </source>
</reference>
<feature type="transmembrane region" description="Helical" evidence="6">
    <location>
        <begin position="463"/>
        <end position="484"/>
    </location>
</feature>
<proteinExistence type="predicted"/>
<sequence length="504" mass="54975">MKGVENSDRESDTKGTDAEEEEILVCLKCYTSFTAVNTIGGIRNLFTFGLRLGGPQAYWITYIASSVLVVITALVLAEVCSALPAAGSIYLWAAASGGKHFGRFFGFLVAFWATTAWTSFIASNSQNISYYILSEIAVFNLDFSTDVNDVKFRAVQWIVAEAVLAISLIINYIPPTWYRWVFRIGTFIVVSDFVINIIWLPIGVSNSYGFQSAKFVFTDYENYSGGSDSLAWILCLFATGGIQVGFDASGHVAEETKHASTVAARGILTSCIACILVGLACVFLFLFCTPDLDILFSLDAPQPMVQFYALALGQRAHVAMTVITVLAAFSASCVSIVAASRLIYAIARDGVLPFSGWIGRLDPKTKQPANSITFLGIVAAILLCSILPSSLAFQSLVSAAGVPTIASWGLISFGLCFFTKKLKPKYSLGVFSKPFQFISFLWNTFLTAILLCPQEFPVTSQNLNYSPIILGIVSLFAVIAYFVISEDRWFKISKHIPEHLAEGR</sequence>
<keyword evidence="3 6" id="KW-0812">Transmembrane</keyword>
<evidence type="ECO:0000256" key="1">
    <source>
        <dbReference type="ARBA" id="ARBA00004141"/>
    </source>
</evidence>
<feature type="transmembrane region" description="Helical" evidence="6">
    <location>
        <begin position="372"/>
        <end position="393"/>
    </location>
</feature>
<feature type="transmembrane region" description="Helical" evidence="6">
    <location>
        <begin position="59"/>
        <end position="92"/>
    </location>
</feature>
<comment type="caution">
    <text evidence="7">The sequence shown here is derived from an EMBL/GenBank/DDBJ whole genome shotgun (WGS) entry which is preliminary data.</text>
</comment>
<evidence type="ECO:0000256" key="2">
    <source>
        <dbReference type="ARBA" id="ARBA00022448"/>
    </source>
</evidence>
<feature type="transmembrane region" description="Helical" evidence="6">
    <location>
        <begin position="154"/>
        <end position="173"/>
    </location>
</feature>
<evidence type="ECO:0000256" key="3">
    <source>
        <dbReference type="ARBA" id="ARBA00022692"/>
    </source>
</evidence>
<dbReference type="PIRSF" id="PIRSF006060">
    <property type="entry name" value="AA_transporter"/>
    <property type="match status" value="1"/>
</dbReference>
<name>A0A642V775_9ASCO</name>
<dbReference type="Gene3D" id="1.20.1740.10">
    <property type="entry name" value="Amino acid/polyamine transporter I"/>
    <property type="match status" value="1"/>
</dbReference>
<feature type="transmembrane region" description="Helical" evidence="6">
    <location>
        <begin position="267"/>
        <end position="287"/>
    </location>
</feature>
<evidence type="ECO:0000256" key="4">
    <source>
        <dbReference type="ARBA" id="ARBA00022989"/>
    </source>
</evidence>
<keyword evidence="2" id="KW-0813">Transport</keyword>
<dbReference type="Pfam" id="PF13520">
    <property type="entry name" value="AA_permease_2"/>
    <property type="match status" value="1"/>
</dbReference>
<comment type="subcellular location">
    <subcellularLocation>
        <location evidence="1">Membrane</location>
        <topology evidence="1">Multi-pass membrane protein</topology>
    </subcellularLocation>
</comment>
<dbReference type="InterPro" id="IPR002293">
    <property type="entry name" value="AA/rel_permease1"/>
</dbReference>
<feature type="transmembrane region" description="Helical" evidence="6">
    <location>
        <begin position="180"/>
        <end position="202"/>
    </location>
</feature>
<dbReference type="Proteomes" id="UP000761534">
    <property type="component" value="Unassembled WGS sequence"/>
</dbReference>
<feature type="transmembrane region" description="Helical" evidence="6">
    <location>
        <begin position="318"/>
        <end position="339"/>
    </location>
</feature>
<dbReference type="PROSITE" id="PS00218">
    <property type="entry name" value="AMINO_ACID_PERMEASE_1"/>
    <property type="match status" value="1"/>
</dbReference>
<feature type="transmembrane region" description="Helical" evidence="6">
    <location>
        <begin position="104"/>
        <end position="122"/>
    </location>
</feature>
<dbReference type="EMBL" id="SWFS01000131">
    <property type="protein sequence ID" value="KAA8915932.1"/>
    <property type="molecule type" value="Genomic_DNA"/>
</dbReference>
<evidence type="ECO:0000256" key="6">
    <source>
        <dbReference type="SAM" id="Phobius"/>
    </source>
</evidence>
<dbReference type="PANTHER" id="PTHR45649">
    <property type="entry name" value="AMINO-ACID PERMEASE BAT1"/>
    <property type="match status" value="1"/>
</dbReference>
<dbReference type="GO" id="GO:0006865">
    <property type="term" value="P:amino acid transport"/>
    <property type="evidence" value="ECO:0007669"/>
    <property type="project" value="InterPro"/>
</dbReference>
<dbReference type="VEuPathDB" id="FungiDB:TRICI_001946"/>
<dbReference type="PANTHER" id="PTHR45649:SF13">
    <property type="entry name" value="THIAMINE TRANSPORTER THI9"/>
    <property type="match status" value="1"/>
</dbReference>
<dbReference type="OrthoDB" id="2417308at2759"/>
<feature type="transmembrane region" description="Helical" evidence="6">
    <location>
        <begin position="399"/>
        <end position="418"/>
    </location>
</feature>
<keyword evidence="5 6" id="KW-0472">Membrane</keyword>
<feature type="transmembrane region" description="Helical" evidence="6">
    <location>
        <begin position="229"/>
        <end position="246"/>
    </location>
</feature>